<reference evidence="1 2" key="1">
    <citation type="journal article" date="2013" name="Genome Announc.">
        <title>Draft Genome Sequence of Rhodococcus opacus Strain M213 Shows a Diverse Catabolic Potential.</title>
        <authorList>
            <person name="Pathak A."/>
            <person name="Green S.J."/>
            <person name="Ogram A."/>
            <person name="Chauhan A."/>
        </authorList>
    </citation>
    <scope>NUCLEOTIDE SEQUENCE [LARGE SCALE GENOMIC DNA]</scope>
    <source>
        <strain evidence="1 2">M213</strain>
    </source>
</reference>
<protein>
    <recommendedName>
        <fullName evidence="3">DUF222 domain-containing protein</fullName>
    </recommendedName>
</protein>
<accession>K8X3X8</accession>
<gene>
    <name evidence="1" type="ORF">WSS_A43745</name>
</gene>
<name>K8X3X8_RHOOP</name>
<sequence length="128" mass="13812">MGIDLLDAIEALKSVGCAAQAVITDDVATSIRTDRGARELPRAEWDRGIASQIALARRESPNRGGRHLGFAQALVHEMPHTLAMLQTGRLNEWRATLLVRETACLSAADRGIVDRRLCSDPAILDGVG</sequence>
<proteinExistence type="predicted"/>
<feature type="non-terminal residue" evidence="1">
    <location>
        <position position="128"/>
    </location>
</feature>
<evidence type="ECO:0000313" key="1">
    <source>
        <dbReference type="EMBL" id="EKT76244.1"/>
    </source>
</evidence>
<organism evidence="1 2">
    <name type="scientific">Rhodococcus opacus M213</name>
    <dbReference type="NCBI Taxonomy" id="1129896"/>
    <lineage>
        <taxon>Bacteria</taxon>
        <taxon>Bacillati</taxon>
        <taxon>Actinomycetota</taxon>
        <taxon>Actinomycetes</taxon>
        <taxon>Mycobacteriales</taxon>
        <taxon>Nocardiaceae</taxon>
        <taxon>Rhodococcus</taxon>
    </lineage>
</organism>
<evidence type="ECO:0008006" key="3">
    <source>
        <dbReference type="Google" id="ProtNLM"/>
    </source>
</evidence>
<evidence type="ECO:0000313" key="2">
    <source>
        <dbReference type="Proteomes" id="UP000005951"/>
    </source>
</evidence>
<dbReference type="AlphaFoldDB" id="K8X3X8"/>
<comment type="caution">
    <text evidence="1">The sequence shown here is derived from an EMBL/GenBank/DDBJ whole genome shotgun (WGS) entry which is preliminary data.</text>
</comment>
<dbReference type="Proteomes" id="UP000005951">
    <property type="component" value="Unassembled WGS sequence"/>
</dbReference>
<dbReference type="EMBL" id="AJYC02000424">
    <property type="protein sequence ID" value="EKT76244.1"/>
    <property type="molecule type" value="Genomic_DNA"/>
</dbReference>